<evidence type="ECO:0000313" key="1">
    <source>
        <dbReference type="EMBL" id="SDM75715.1"/>
    </source>
</evidence>
<gene>
    <name evidence="1" type="ORF">SAMN04488514_11456</name>
</gene>
<proteinExistence type="predicted"/>
<name>A0A1G9VUZ7_9FLAO</name>
<dbReference type="RefSeq" id="WP_089894004.1">
    <property type="nucleotide sequence ID" value="NZ_FNGV01000014.1"/>
</dbReference>
<dbReference type="OrthoDB" id="1448832at2"/>
<keyword evidence="2" id="KW-1185">Reference proteome</keyword>
<sequence length="182" mass="20406">MKSFRTYLITSLVLVFLLNSCMEEQNFDQYEDLRLRPTYEASILYIEASERAIDAASSATFFSRDFNFDAFSESVFSERVRSGIITYEVENTTNQEFDEILVEFLDEAGNVLYTESFYVPPAPTAVLQREITFGPGGENIDIIRNTSSFRVSATIGADSSTSTLSDPKITLKSSGKFTVALK</sequence>
<evidence type="ECO:0000313" key="2">
    <source>
        <dbReference type="Proteomes" id="UP000199440"/>
    </source>
</evidence>
<dbReference type="AlphaFoldDB" id="A0A1G9VUZ7"/>
<organism evidence="1 2">
    <name type="scientific">Kriegella aquimaris</name>
    <dbReference type="NCBI Taxonomy" id="192904"/>
    <lineage>
        <taxon>Bacteria</taxon>
        <taxon>Pseudomonadati</taxon>
        <taxon>Bacteroidota</taxon>
        <taxon>Flavobacteriia</taxon>
        <taxon>Flavobacteriales</taxon>
        <taxon>Flavobacteriaceae</taxon>
        <taxon>Kriegella</taxon>
    </lineage>
</organism>
<dbReference type="Proteomes" id="UP000199440">
    <property type="component" value="Unassembled WGS sequence"/>
</dbReference>
<dbReference type="STRING" id="192904.SAMN04488514_11456"/>
<accession>A0A1G9VUZ7</accession>
<dbReference type="EMBL" id="FNGV01000014">
    <property type="protein sequence ID" value="SDM75715.1"/>
    <property type="molecule type" value="Genomic_DNA"/>
</dbReference>
<protein>
    <submittedName>
        <fullName evidence="1">Uncharacterized protein</fullName>
    </submittedName>
</protein>
<reference evidence="1 2" key="1">
    <citation type="submission" date="2016-10" db="EMBL/GenBank/DDBJ databases">
        <authorList>
            <person name="de Groot N.N."/>
        </authorList>
    </citation>
    <scope>NUCLEOTIDE SEQUENCE [LARGE SCALE GENOMIC DNA]</scope>
    <source>
        <strain evidence="1 2">DSM 19886</strain>
    </source>
</reference>